<evidence type="ECO:0000313" key="2">
    <source>
        <dbReference type="Proteomes" id="UP000827976"/>
    </source>
</evidence>
<accession>A0ACB7U992</accession>
<reference evidence="2" key="1">
    <citation type="journal article" date="2022" name="Nat. Commun.">
        <title>Chromosome evolution and the genetic basis of agronomically important traits in greater yam.</title>
        <authorList>
            <person name="Bredeson J.V."/>
            <person name="Lyons J.B."/>
            <person name="Oniyinde I.O."/>
            <person name="Okereke N.R."/>
            <person name="Kolade O."/>
            <person name="Nnabue I."/>
            <person name="Nwadili C.O."/>
            <person name="Hribova E."/>
            <person name="Parker M."/>
            <person name="Nwogha J."/>
            <person name="Shu S."/>
            <person name="Carlson J."/>
            <person name="Kariba R."/>
            <person name="Muthemba S."/>
            <person name="Knop K."/>
            <person name="Barton G.J."/>
            <person name="Sherwood A.V."/>
            <person name="Lopez-Montes A."/>
            <person name="Asiedu R."/>
            <person name="Jamnadass R."/>
            <person name="Muchugi A."/>
            <person name="Goodstein D."/>
            <person name="Egesi C.N."/>
            <person name="Featherston J."/>
            <person name="Asfaw A."/>
            <person name="Simpson G.G."/>
            <person name="Dolezel J."/>
            <person name="Hendre P.S."/>
            <person name="Van Deynze A."/>
            <person name="Kumar P.L."/>
            <person name="Obidiegwu J.E."/>
            <person name="Bhattacharjee R."/>
            <person name="Rokhsar D.S."/>
        </authorList>
    </citation>
    <scope>NUCLEOTIDE SEQUENCE [LARGE SCALE GENOMIC DNA]</scope>
    <source>
        <strain evidence="2">cv. TDa95/00328</strain>
    </source>
</reference>
<comment type="caution">
    <text evidence="1">The sequence shown here is derived from an EMBL/GenBank/DDBJ whole genome shotgun (WGS) entry which is preliminary data.</text>
</comment>
<dbReference type="Proteomes" id="UP000827976">
    <property type="component" value="Chromosome 18"/>
</dbReference>
<name>A0ACB7U992_DIOAL</name>
<dbReference type="EC" id="5.6.1.3" evidence="1"/>
<gene>
    <name evidence="1" type="ORF">IHE45_18G099600</name>
</gene>
<dbReference type="EMBL" id="CM037028">
    <property type="protein sequence ID" value="KAH7656831.1"/>
    <property type="molecule type" value="Genomic_DNA"/>
</dbReference>
<evidence type="ECO:0000313" key="1">
    <source>
        <dbReference type="EMBL" id="KAH7656831.1"/>
    </source>
</evidence>
<proteinExistence type="predicted"/>
<keyword evidence="2" id="KW-1185">Reference proteome</keyword>
<organism evidence="1 2">
    <name type="scientific">Dioscorea alata</name>
    <name type="common">Purple yam</name>
    <dbReference type="NCBI Taxonomy" id="55571"/>
    <lineage>
        <taxon>Eukaryota</taxon>
        <taxon>Viridiplantae</taxon>
        <taxon>Streptophyta</taxon>
        <taxon>Embryophyta</taxon>
        <taxon>Tracheophyta</taxon>
        <taxon>Spermatophyta</taxon>
        <taxon>Magnoliopsida</taxon>
        <taxon>Liliopsida</taxon>
        <taxon>Dioscoreales</taxon>
        <taxon>Dioscoreaceae</taxon>
        <taxon>Dioscorea</taxon>
    </lineage>
</organism>
<keyword evidence="1" id="KW-0413">Isomerase</keyword>
<protein>
    <submittedName>
        <fullName evidence="1">Plus-end-directed kinesin ATPase protein</fullName>
        <ecNumber evidence="1">5.6.1.3</ecNumber>
    </submittedName>
</protein>
<sequence length="970" mass="109451">MESSQRRAGMVPLSLSHAPRPLSEEGIRANIPMVIACDEIRREVSAFLSMANKQIDKTFTFDKVFGPSSKQKELYDQAISPVVNEVLEGYNCTIFAYGQTGTGKTFTMEGGRKIKNGEFPSDAGVIPRAVKQIFDMLEMQLTDYSMKESKFSDERSKRSIALMEDGKGGVFVRGLEEEVVCSASEIYKILDRGSSKRQTAETLLNKQSSRSHSIFSITIHMKESTHEGEEMIKCGKLNLVDLAGSENVMRSGAREGRAREAGEINKSLLTLGRVINALVEHSGHIPYRESKLTRLLRDSLGGKTKTCIIATISPAINCLEETLSTLEYAHRAKGIKNKHEINQKLMKSALIKDLYSEISRLRQEVYAAKEKNGVYLPQDRYLHEEAHKKAMAEKIEQMAIDLESKNKQADSLQELYTSQQLLNTELSKTLEKTQRKLEDAKSTISDLEYKNKQANTSNKEKEYLIVQLLKSEKALMDCAHELRSELENTSADVSGLFSKIESKNKTADYNRTLVQRFHTQLTENLDILHGILSTSVIQQEKQLKEMEEDMHTFVSKKVQSTEDLHIHAGKLKDLYCYGIKTLEDVAGELQVDSQSTIEKLSSQVSSHASALDDCFKGIVSEADKVLIELQSSLTEQEDKLVAFTHLQHEAHLRAIKATQSIAKLSTDFFSTLDTLVSKISDNLEETQMVQDRKFIEFTEKFEESTLNEEKQLLEKVAEIIASSNTRKKLLVQTTVDSLRKTRICTSSYKNQWKAYVQEAENQYSEGTTSVEIARGGLEEGFQQCKGKIQLSSQQWRDAHNSLTKLEDGNVSSVDSIVRRGMEANQMLCDRLSCVTSTSLQKINMEQKGFHSSIDSSLKLDRDTYEKIDNMTSAFQDELRQLRNRHSHRVAEITGNAEKCLEDEYRVEETSCSTPMRLINLPSIASVEELKTPAFEELLKLFWASKQVNGEVKHLSGAHEPQSRVPLTQKN</sequence>